<feature type="transmembrane region" description="Helical" evidence="6">
    <location>
        <begin position="1174"/>
        <end position="1196"/>
    </location>
</feature>
<comment type="subcellular location">
    <subcellularLocation>
        <location evidence="1">Membrane</location>
        <topology evidence="1">Multi-pass membrane protein</topology>
    </subcellularLocation>
</comment>
<dbReference type="PANTHER" id="PTHR23502">
    <property type="entry name" value="MAJOR FACILITATOR SUPERFAMILY"/>
    <property type="match status" value="1"/>
</dbReference>
<keyword evidence="4 6" id="KW-0472">Membrane</keyword>
<dbReference type="GO" id="GO:0022857">
    <property type="term" value="F:transmembrane transporter activity"/>
    <property type="evidence" value="ECO:0007669"/>
    <property type="project" value="InterPro"/>
</dbReference>
<dbReference type="PANTHER" id="PTHR23502:SF59">
    <property type="entry name" value="MULTIDRUG TRANSPORTER, PUTATIVE (AFU_ORTHOLOGUE AFUA_1G10370)-RELATED"/>
    <property type="match status" value="1"/>
</dbReference>
<protein>
    <submittedName>
        <fullName evidence="8">Outer membrane protein</fullName>
    </submittedName>
</protein>
<feature type="transmembrane region" description="Helical" evidence="6">
    <location>
        <begin position="867"/>
        <end position="885"/>
    </location>
</feature>
<feature type="transmembrane region" description="Helical" evidence="6">
    <location>
        <begin position="1066"/>
        <end position="1089"/>
    </location>
</feature>
<dbReference type="Proteomes" id="UP000190312">
    <property type="component" value="Unassembled WGS sequence"/>
</dbReference>
<dbReference type="AlphaFoldDB" id="A0A1S9DJ84"/>
<feature type="domain" description="Major facilitator superfamily (MFS) profile" evidence="7">
    <location>
        <begin position="794"/>
        <end position="1229"/>
    </location>
</feature>
<feature type="transmembrane region" description="Helical" evidence="6">
    <location>
        <begin position="1026"/>
        <end position="1046"/>
    </location>
</feature>
<dbReference type="OrthoDB" id="2154985at2759"/>
<dbReference type="VEuPathDB" id="FungiDB:AO090038000392"/>
<gene>
    <name evidence="8" type="ORF">OAory_01104060</name>
</gene>
<evidence type="ECO:0000313" key="8">
    <source>
        <dbReference type="EMBL" id="OOO09110.1"/>
    </source>
</evidence>
<evidence type="ECO:0000256" key="1">
    <source>
        <dbReference type="ARBA" id="ARBA00004141"/>
    </source>
</evidence>
<feature type="region of interest" description="Disordered" evidence="5">
    <location>
        <begin position="179"/>
        <end position="236"/>
    </location>
</feature>
<feature type="transmembrane region" description="Helical" evidence="6">
    <location>
        <begin position="836"/>
        <end position="855"/>
    </location>
</feature>
<dbReference type="CDD" id="cd17323">
    <property type="entry name" value="MFS_Tpo1_MDR_like"/>
    <property type="match status" value="1"/>
</dbReference>
<sequence>MLKVGSWLYGKKAGANASTQSLDSLVELRDLEDAMRAATLILNDDVDGAEDGLSEGVSSFHNLGRGVVAFIRATLGFEQEIMRQASERLNTAETSAASDQNKAQHNSHAPNTYHSPIYSPGTEFALCQAMAQLMSAVVGVLNESLTESIKGFYKMRKAYITLDGILKMEQAYMQSISGGVSPADQGEASKPSPTATVEAKGLSQRLSDLSVSQDSTKSGESTELSTPNPSDMLSHDPDSDIFKNQIDVFVHSGSNFCFGILLLVISMVPPAFSKLLSIIGFYGDKERGLRMLWQASKFNNLIGALAAFAILGYYNGFVRYCDIMPDPVPGDQGDVQGYPQKRLEALLAQMRQRFPKSQLWLLEESRMEGANKNLERSLELLCGEERSPLKQVEALRVFERSLNAMYLHKYELCAEAFLECVELNSWSRSLYYYIAGASHLSLYRSTIVTDPKKAEEHAEKATEYFRTAPTFAGKKRFMARQLPFDVFVARKIAKWEARAKEWSVPLVEAVGVDPIEEMIFFWNGHSRMTQAQLDESMQKLAWSESDENKKWSREGPEEKAILQLLRAAVMRAMRKHDEARQLLKESVLNHDKSLFTGHLKDNWIHPVAHFEMAANLWMERPGYIAVHDAPATEGKITNGEEGTQLERKQVQECKEYLEKAARWESYELDARIGLKVTAAMEAPALSTSFANEIMTRDEERSSSHSSLDDDGNSLELRHTNYDERPNATLEKQSTAASALSVFEQRAQSVVSRIRSREPGQTARFTHPLTHTKTSTDVIVDFDGPDDPYRPLNWSFRKKAITTLLYGLTTMGATWASSIYSTGTRQVDAEFGVGEEVGTLGTALLLFGFGLGPLVWAPLSEVYGRKPAVLAPYFIAAVFSFGTATAKDLQTVMITRFFTGFFGSAPVTNTGGVLSDIWTAEQRGAAIVGYAMAVVGGPVLGPIVGGAIVQSYLGWRWTEYLTGIMMMFFLAMDVLFLDESYPPVLLVYKAQRLRFESGNWALHARHEEWDVTFKELGNKYLIRPFQLLTTPICFLVALYASFVYGIIYLSLAAFPVEFQEVRGWNQVVGALPFLGYLVGILFGAAVNLLNQKFYVRRFKANNNFPVPEARLPPMMLGSVFFAAGMFVFGWTGQPDIHWIGPVIGAVMMGFGFFTIFQAALNYLIDTFQKVSASAVAANTFLRSVFAGCFPLFASIMFRKLGVPWASSVLGFVSVALIPIPYLFYIFGKRIRAAGKWSRASVYGD</sequence>
<keyword evidence="2 6" id="KW-0812">Transmembrane</keyword>
<dbReference type="InterPro" id="IPR020846">
    <property type="entry name" value="MFS_dom"/>
</dbReference>
<dbReference type="SUPFAM" id="SSF103473">
    <property type="entry name" value="MFS general substrate transporter"/>
    <property type="match status" value="1"/>
</dbReference>
<evidence type="ECO:0000256" key="3">
    <source>
        <dbReference type="ARBA" id="ARBA00022989"/>
    </source>
</evidence>
<feature type="transmembrane region" description="Helical" evidence="6">
    <location>
        <begin position="799"/>
        <end position="816"/>
    </location>
</feature>
<dbReference type="InterPro" id="IPR019412">
    <property type="entry name" value="IML2/TPR_39"/>
</dbReference>
<evidence type="ECO:0000259" key="7">
    <source>
        <dbReference type="PROSITE" id="PS50850"/>
    </source>
</evidence>
<comment type="caution">
    <text evidence="8">The sequence shown here is derived from an EMBL/GenBank/DDBJ whole genome shotgun (WGS) entry which is preliminary data.</text>
</comment>
<dbReference type="Pfam" id="PF10300">
    <property type="entry name" value="Iml2-TPR_39"/>
    <property type="match status" value="1"/>
</dbReference>
<feature type="transmembrane region" description="Helical" evidence="6">
    <location>
        <begin position="1110"/>
        <end position="1131"/>
    </location>
</feature>
<dbReference type="FunFam" id="1.20.1250.20:FF:000011">
    <property type="entry name" value="MFS multidrug transporter, putative"/>
    <property type="match status" value="1"/>
</dbReference>
<evidence type="ECO:0000256" key="4">
    <source>
        <dbReference type="ARBA" id="ARBA00023136"/>
    </source>
</evidence>
<reference evidence="8 9" key="1">
    <citation type="submission" date="2016-10" db="EMBL/GenBank/DDBJ databases">
        <title>Genome sequencing of Aspergillus oryzae BCC7051.</title>
        <authorList>
            <person name="Thammarongtham C."/>
            <person name="Vorapreeda T."/>
            <person name="Nookaew I."/>
            <person name="Srisuk T."/>
            <person name="Land M."/>
            <person name="Jeennor S."/>
            <person name="Laoteng K."/>
        </authorList>
    </citation>
    <scope>NUCLEOTIDE SEQUENCE [LARGE SCALE GENOMIC DNA]</scope>
    <source>
        <strain evidence="8 9">BCC7051</strain>
    </source>
</reference>
<evidence type="ECO:0000256" key="6">
    <source>
        <dbReference type="SAM" id="Phobius"/>
    </source>
</evidence>
<dbReference type="EMBL" id="MKZY01000005">
    <property type="protein sequence ID" value="OOO09110.1"/>
    <property type="molecule type" value="Genomic_DNA"/>
</dbReference>
<dbReference type="VEuPathDB" id="FungiDB:AO090701000645"/>
<dbReference type="Pfam" id="PF07690">
    <property type="entry name" value="MFS_1"/>
    <property type="match status" value="1"/>
</dbReference>
<evidence type="ECO:0000256" key="5">
    <source>
        <dbReference type="SAM" id="MobiDB-lite"/>
    </source>
</evidence>
<accession>A0A1S9DJ84</accession>
<proteinExistence type="predicted"/>
<feature type="transmembrane region" description="Helical" evidence="6">
    <location>
        <begin position="1137"/>
        <end position="1162"/>
    </location>
</feature>
<dbReference type="PROSITE" id="PS50850">
    <property type="entry name" value="MFS"/>
    <property type="match status" value="1"/>
</dbReference>
<feature type="transmembrane region" description="Helical" evidence="6">
    <location>
        <begin position="1202"/>
        <end position="1225"/>
    </location>
</feature>
<feature type="transmembrane region" description="Helical" evidence="6">
    <location>
        <begin position="258"/>
        <end position="282"/>
    </location>
</feature>
<dbReference type="InterPro" id="IPR036259">
    <property type="entry name" value="MFS_trans_sf"/>
</dbReference>
<feature type="region of interest" description="Disordered" evidence="5">
    <location>
        <begin position="89"/>
        <end position="114"/>
    </location>
</feature>
<dbReference type="GO" id="GO:0005886">
    <property type="term" value="C:plasma membrane"/>
    <property type="evidence" value="ECO:0007669"/>
    <property type="project" value="TreeGrafter"/>
</dbReference>
<feature type="region of interest" description="Disordered" evidence="5">
    <location>
        <begin position="695"/>
        <end position="717"/>
    </location>
</feature>
<dbReference type="InterPro" id="IPR011701">
    <property type="entry name" value="MFS"/>
</dbReference>
<evidence type="ECO:0000256" key="2">
    <source>
        <dbReference type="ARBA" id="ARBA00022692"/>
    </source>
</evidence>
<dbReference type="eggNOG" id="KOG0255">
    <property type="taxonomic scope" value="Eukaryota"/>
</dbReference>
<name>A0A1S9DJ84_ASPOZ</name>
<feature type="transmembrane region" description="Helical" evidence="6">
    <location>
        <begin position="959"/>
        <end position="976"/>
    </location>
</feature>
<keyword evidence="3 6" id="KW-1133">Transmembrane helix</keyword>
<dbReference type="Gene3D" id="1.20.1250.20">
    <property type="entry name" value="MFS general substrate transporter like domains"/>
    <property type="match status" value="1"/>
</dbReference>
<evidence type="ECO:0000313" key="9">
    <source>
        <dbReference type="Proteomes" id="UP000190312"/>
    </source>
</evidence>
<feature type="compositionally biased region" description="Polar residues" evidence="5">
    <location>
        <begin position="204"/>
        <end position="231"/>
    </location>
</feature>
<feature type="transmembrane region" description="Helical" evidence="6">
    <location>
        <begin position="926"/>
        <end position="947"/>
    </location>
</feature>
<organism evidence="8 9">
    <name type="scientific">Aspergillus oryzae</name>
    <name type="common">Yellow koji mold</name>
    <dbReference type="NCBI Taxonomy" id="5062"/>
    <lineage>
        <taxon>Eukaryota</taxon>
        <taxon>Fungi</taxon>
        <taxon>Dikarya</taxon>
        <taxon>Ascomycota</taxon>
        <taxon>Pezizomycotina</taxon>
        <taxon>Eurotiomycetes</taxon>
        <taxon>Eurotiomycetidae</taxon>
        <taxon>Eurotiales</taxon>
        <taxon>Aspergillaceae</taxon>
        <taxon>Aspergillus</taxon>
        <taxon>Aspergillus subgen. Circumdati</taxon>
    </lineage>
</organism>